<evidence type="ECO:0000313" key="1">
    <source>
        <dbReference type="EMBL" id="OGK55146.1"/>
    </source>
</evidence>
<dbReference type="Proteomes" id="UP000178486">
    <property type="component" value="Unassembled WGS sequence"/>
</dbReference>
<gene>
    <name evidence="1" type="ORF">A3B56_02830</name>
</gene>
<name>A0A1F7JHR7_9BACT</name>
<proteinExistence type="predicted"/>
<dbReference type="EMBL" id="MGAU01000022">
    <property type="protein sequence ID" value="OGK55146.1"/>
    <property type="molecule type" value="Genomic_DNA"/>
</dbReference>
<protein>
    <submittedName>
        <fullName evidence="1">Uncharacterized protein</fullName>
    </submittedName>
</protein>
<accession>A0A1F7JHR7</accession>
<organism evidence="1 2">
    <name type="scientific">Candidatus Roizmanbacteria bacterium RIFCSPLOWO2_01_FULL_45_11</name>
    <dbReference type="NCBI Taxonomy" id="1802070"/>
    <lineage>
        <taxon>Bacteria</taxon>
        <taxon>Candidatus Roizmaniibacteriota</taxon>
    </lineage>
</organism>
<comment type="caution">
    <text evidence="1">The sequence shown here is derived from an EMBL/GenBank/DDBJ whole genome shotgun (WGS) entry which is preliminary data.</text>
</comment>
<sequence length="59" mass="6979">MKDPIQQLKSKIIRLKISDTIAMKKPASLELYKEQFIKDAKKVRETFTDEDLQSQFNSY</sequence>
<reference evidence="1 2" key="1">
    <citation type="journal article" date="2016" name="Nat. Commun.">
        <title>Thousands of microbial genomes shed light on interconnected biogeochemical processes in an aquifer system.</title>
        <authorList>
            <person name="Anantharaman K."/>
            <person name="Brown C.T."/>
            <person name="Hug L.A."/>
            <person name="Sharon I."/>
            <person name="Castelle C.J."/>
            <person name="Probst A.J."/>
            <person name="Thomas B.C."/>
            <person name="Singh A."/>
            <person name="Wilkins M.J."/>
            <person name="Karaoz U."/>
            <person name="Brodie E.L."/>
            <person name="Williams K.H."/>
            <person name="Hubbard S.S."/>
            <person name="Banfield J.F."/>
        </authorList>
    </citation>
    <scope>NUCLEOTIDE SEQUENCE [LARGE SCALE GENOMIC DNA]</scope>
</reference>
<dbReference type="AlphaFoldDB" id="A0A1F7JHR7"/>
<evidence type="ECO:0000313" key="2">
    <source>
        <dbReference type="Proteomes" id="UP000178486"/>
    </source>
</evidence>